<gene>
    <name evidence="4" type="ORF">ISN26_07195</name>
</gene>
<evidence type="ECO:0000313" key="4">
    <source>
        <dbReference type="EMBL" id="MBF2735836.1"/>
    </source>
</evidence>
<dbReference type="EMBL" id="JADHEI010000053">
    <property type="protein sequence ID" value="MBF2735836.1"/>
    <property type="molecule type" value="Genomic_DNA"/>
</dbReference>
<dbReference type="SUPFAM" id="SSF56925">
    <property type="entry name" value="OMPA-like"/>
    <property type="match status" value="1"/>
</dbReference>
<evidence type="ECO:0000256" key="2">
    <source>
        <dbReference type="SAM" id="SignalP"/>
    </source>
</evidence>
<dbReference type="Gene3D" id="2.40.160.20">
    <property type="match status" value="1"/>
</dbReference>
<reference evidence="4" key="1">
    <citation type="submission" date="2020-10" db="EMBL/GenBank/DDBJ databases">
        <title>An improved Amphimedon queenslandica hologenome assembly reveals how three proteobacterial symbionts can extend the metabolic phenotypic of their marine sponge host.</title>
        <authorList>
            <person name="Degnan B."/>
            <person name="Degnan S."/>
            <person name="Xiang X."/>
        </authorList>
    </citation>
    <scope>NUCLEOTIDE SEQUENCE</scope>
    <source>
        <strain evidence="4">AqS2</strain>
    </source>
</reference>
<keyword evidence="1 2" id="KW-0732">Signal</keyword>
<name>A0A930Y3F4_9GAMM</name>
<feature type="chain" id="PRO_5037274739" evidence="2">
    <location>
        <begin position="24"/>
        <end position="198"/>
    </location>
</feature>
<accession>A0A930Y3F4</accession>
<dbReference type="InterPro" id="IPR011250">
    <property type="entry name" value="OMP/PagP_B-barrel"/>
</dbReference>
<proteinExistence type="predicted"/>
<dbReference type="InterPro" id="IPR027385">
    <property type="entry name" value="Beta-barrel_OMP"/>
</dbReference>
<comment type="caution">
    <text evidence="4">The sequence shown here is derived from an EMBL/GenBank/DDBJ whole genome shotgun (WGS) entry which is preliminary data.</text>
</comment>
<dbReference type="Proteomes" id="UP000604381">
    <property type="component" value="Unassembled WGS sequence"/>
</dbReference>
<organism evidence="4 5">
    <name type="scientific">Candidatus Amphirhobacter heronislandensis</name>
    <dbReference type="NCBI Taxonomy" id="1732024"/>
    <lineage>
        <taxon>Bacteria</taxon>
        <taxon>Pseudomonadati</taxon>
        <taxon>Pseudomonadota</taxon>
        <taxon>Gammaproteobacteria</taxon>
        <taxon>Candidatus Tethybacterales</taxon>
        <taxon>Candidatus Tethybacteraceae</taxon>
        <taxon>Candidatus Amphirhobacter</taxon>
    </lineage>
</organism>
<dbReference type="AlphaFoldDB" id="A0A930Y3F4"/>
<feature type="signal peptide" evidence="2">
    <location>
        <begin position="1"/>
        <end position="23"/>
    </location>
</feature>
<dbReference type="Pfam" id="PF13505">
    <property type="entry name" value="OMP_b-brl"/>
    <property type="match status" value="1"/>
</dbReference>
<evidence type="ECO:0000313" key="5">
    <source>
        <dbReference type="Proteomes" id="UP000604381"/>
    </source>
</evidence>
<keyword evidence="5" id="KW-1185">Reference proteome</keyword>
<feature type="domain" description="Outer membrane protein beta-barrel" evidence="3">
    <location>
        <begin position="9"/>
        <end position="198"/>
    </location>
</feature>
<evidence type="ECO:0000259" key="3">
    <source>
        <dbReference type="Pfam" id="PF13505"/>
    </source>
</evidence>
<evidence type="ECO:0000256" key="1">
    <source>
        <dbReference type="ARBA" id="ARBA00022729"/>
    </source>
</evidence>
<protein>
    <submittedName>
        <fullName evidence="4">Outer membrane beta-barrel protein</fullName>
    </submittedName>
</protein>
<sequence length="198" mass="21100">MSKARRILASIAAAAALAAAASAEQTRYVGFDIGAGRSNDTGSYCAGLGINDCEKDGLLLRFRGGFEFSEHVAGEFFYAETNDMAVEQVNHDNNIGLLTGEYHMQFTGAAVKLILPAETVNAFVRLGFHNWKREGSAATASSPNLSRVDFSGSGTNFAYGFGAEYKLAPNMRVLAAYDNYKTADLDVAGAGIGLSFHF</sequence>